<dbReference type="Gene3D" id="1.10.540.10">
    <property type="entry name" value="Acyl-CoA dehydrogenase/oxidase, N-terminal domain"/>
    <property type="match status" value="1"/>
</dbReference>
<reference evidence="2 3" key="1">
    <citation type="submission" date="2019-02" db="EMBL/GenBank/DDBJ databases">
        <title>Deep-cultivation of Planctomycetes and their phenomic and genomic characterization uncovers novel biology.</title>
        <authorList>
            <person name="Wiegand S."/>
            <person name="Jogler M."/>
            <person name="Boedeker C."/>
            <person name="Pinto D."/>
            <person name="Vollmers J."/>
            <person name="Rivas-Marin E."/>
            <person name="Kohn T."/>
            <person name="Peeters S.H."/>
            <person name="Heuer A."/>
            <person name="Rast P."/>
            <person name="Oberbeckmann S."/>
            <person name="Bunk B."/>
            <person name="Jeske O."/>
            <person name="Meyerdierks A."/>
            <person name="Storesund J.E."/>
            <person name="Kallscheuer N."/>
            <person name="Luecker S."/>
            <person name="Lage O.M."/>
            <person name="Pohl T."/>
            <person name="Merkel B.J."/>
            <person name="Hornburger P."/>
            <person name="Mueller R.-W."/>
            <person name="Bruemmer F."/>
            <person name="Labrenz M."/>
            <person name="Spormann A.M."/>
            <person name="Op den Camp H."/>
            <person name="Overmann J."/>
            <person name="Amann R."/>
            <person name="Jetten M.S.M."/>
            <person name="Mascher T."/>
            <person name="Medema M.H."/>
            <person name="Devos D.P."/>
            <person name="Kaster A.-K."/>
            <person name="Ovreas L."/>
            <person name="Rohde M."/>
            <person name="Galperin M.Y."/>
            <person name="Jogler C."/>
        </authorList>
    </citation>
    <scope>NUCLEOTIDE SEQUENCE [LARGE SCALE GENOMIC DNA]</scope>
    <source>
        <strain evidence="2 3">I41</strain>
    </source>
</reference>
<dbReference type="RefSeq" id="WP_145435083.1">
    <property type="nucleotide sequence ID" value="NZ_CP036339.1"/>
</dbReference>
<keyword evidence="2" id="KW-0560">Oxidoreductase</keyword>
<evidence type="ECO:0000313" key="3">
    <source>
        <dbReference type="Proteomes" id="UP000317909"/>
    </source>
</evidence>
<dbReference type="PANTHER" id="PTHR43884:SF12">
    <property type="entry name" value="ISOVALERYL-COA DEHYDROGENASE, MITOCHONDRIAL-RELATED"/>
    <property type="match status" value="1"/>
</dbReference>
<dbReference type="GO" id="GO:0003995">
    <property type="term" value="F:acyl-CoA dehydrogenase activity"/>
    <property type="evidence" value="ECO:0007669"/>
    <property type="project" value="TreeGrafter"/>
</dbReference>
<evidence type="ECO:0000313" key="2">
    <source>
        <dbReference type="EMBL" id="QDT75432.1"/>
    </source>
</evidence>
<gene>
    <name evidence="2" type="primary">acd</name>
    <name evidence="2" type="ORF">I41_46420</name>
</gene>
<dbReference type="Proteomes" id="UP000317909">
    <property type="component" value="Chromosome"/>
</dbReference>
<keyword evidence="3" id="KW-1185">Reference proteome</keyword>
<dbReference type="AlphaFoldDB" id="A0A517U482"/>
<name>A0A517U482_9BACT</name>
<dbReference type="InterPro" id="IPR013786">
    <property type="entry name" value="AcylCoA_DH/ox_N"/>
</dbReference>
<dbReference type="KEGG" id="llh:I41_46420"/>
<dbReference type="InterPro" id="IPR009100">
    <property type="entry name" value="AcylCoA_DH/oxidase_NM_dom_sf"/>
</dbReference>
<evidence type="ECO:0000259" key="1">
    <source>
        <dbReference type="Pfam" id="PF02771"/>
    </source>
</evidence>
<accession>A0A517U482</accession>
<dbReference type="Gene3D" id="2.40.110.10">
    <property type="entry name" value="Butyryl-CoA Dehydrogenase, subunit A, domain 2"/>
    <property type="match status" value="1"/>
</dbReference>
<dbReference type="GO" id="GO:0050660">
    <property type="term" value="F:flavin adenine dinucleotide binding"/>
    <property type="evidence" value="ECO:0007669"/>
    <property type="project" value="InterPro"/>
</dbReference>
<proteinExistence type="predicted"/>
<dbReference type="InterPro" id="IPR046373">
    <property type="entry name" value="Acyl-CoA_Oxase/DH_mid-dom_sf"/>
</dbReference>
<dbReference type="PANTHER" id="PTHR43884">
    <property type="entry name" value="ACYL-COA DEHYDROGENASE"/>
    <property type="match status" value="1"/>
</dbReference>
<organism evidence="2 3">
    <name type="scientific">Lacipirellula limnantheis</name>
    <dbReference type="NCBI Taxonomy" id="2528024"/>
    <lineage>
        <taxon>Bacteria</taxon>
        <taxon>Pseudomonadati</taxon>
        <taxon>Planctomycetota</taxon>
        <taxon>Planctomycetia</taxon>
        <taxon>Pirellulales</taxon>
        <taxon>Lacipirellulaceae</taxon>
        <taxon>Lacipirellula</taxon>
    </lineage>
</organism>
<dbReference type="EMBL" id="CP036339">
    <property type="protein sequence ID" value="QDT75432.1"/>
    <property type="molecule type" value="Genomic_DNA"/>
</dbReference>
<sequence length="363" mass="38339">MPTVIRSPDDAALAELCGVLAARAERLDESGDWPAEQLRLFADYGVYEWFAGPEWGGQAWDQESILRGYLALGGACLTTTFIQTQRDGACRRIESSTNDELKQRLLPGLTSGELFATVGISHLTTSRRHMATPVLRARQADGGFLLDGFSPWVTGADHADYVVLGATLMNGAEATAKQLLAAVPSTLPGVSAPPPAKLVGLSASHTGQFKLENVFVGDEWLIAGPVENVMSAGTGAGTGGLGTSTLALGLAKAAIDFISSEASKRPELEPPRDGLLGEFDDLEAALYAAIRNEPRCTNDELRGRANSLVLRATQAALAAAKGAGFVVGHPAGRWCREALFFLVWSCPQPVVSAHLCELAGILD</sequence>
<feature type="domain" description="Acyl-CoA dehydrogenase/oxidase N-terminal" evidence="1">
    <location>
        <begin position="20"/>
        <end position="113"/>
    </location>
</feature>
<protein>
    <submittedName>
        <fullName evidence="2">Glutaryl-CoA dehydrogenase</fullName>
        <ecNumber evidence="2">1.3.99.32</ecNumber>
    </submittedName>
</protein>
<dbReference type="SUPFAM" id="SSF56645">
    <property type="entry name" value="Acyl-CoA dehydrogenase NM domain-like"/>
    <property type="match status" value="1"/>
</dbReference>
<dbReference type="InterPro" id="IPR037069">
    <property type="entry name" value="AcylCoA_DH/ox_N_sf"/>
</dbReference>
<dbReference type="SMR" id="A0A517U482"/>
<dbReference type="EC" id="1.3.99.32" evidence="2"/>
<dbReference type="Pfam" id="PF02771">
    <property type="entry name" value="Acyl-CoA_dh_N"/>
    <property type="match status" value="1"/>
</dbReference>
<dbReference type="OrthoDB" id="248779at2"/>